<proteinExistence type="predicted"/>
<dbReference type="SUPFAM" id="SSF55073">
    <property type="entry name" value="Nucleotide cyclase"/>
    <property type="match status" value="1"/>
</dbReference>
<sequence length="127" mass="14087">MGKFIENETIGACIGGDEFILIVPLANRGKIADIAAGISGELAKYEDPAIPAEKRLSMAIGYGTAYSVKEDFFKAYEDAEKMMRYVKLLDKNSDSRSIMKTHPEIGYRIAMSWSNFEELAPYIPLAP</sequence>
<protein>
    <recommendedName>
        <fullName evidence="1">GGDEF domain-containing protein</fullName>
    </recommendedName>
</protein>
<dbReference type="InterPro" id="IPR029787">
    <property type="entry name" value="Nucleotide_cyclase"/>
</dbReference>
<organism evidence="2">
    <name type="scientific">uncultured spirochete</name>
    <dbReference type="NCBI Taxonomy" id="156406"/>
    <lineage>
        <taxon>Bacteria</taxon>
        <taxon>Pseudomonadati</taxon>
        <taxon>Spirochaetota</taxon>
        <taxon>Spirochaetia</taxon>
        <taxon>Spirochaetales</taxon>
        <taxon>environmental samples</taxon>
    </lineage>
</organism>
<gene>
    <name evidence="2" type="ORF">SPIRO4BDMA_40015</name>
</gene>
<reference evidence="2" key="1">
    <citation type="submission" date="2017-02" db="EMBL/GenBank/DDBJ databases">
        <authorList>
            <person name="Regsiter A."/>
            <person name="William W."/>
        </authorList>
    </citation>
    <scope>NUCLEOTIDE SEQUENCE</scope>
    <source>
        <strain evidence="2">BdmA 4</strain>
    </source>
</reference>
<dbReference type="Pfam" id="PF00990">
    <property type="entry name" value="GGDEF"/>
    <property type="match status" value="1"/>
</dbReference>
<feature type="domain" description="GGDEF" evidence="1">
    <location>
        <begin position="1"/>
        <end position="101"/>
    </location>
</feature>
<name>A0A3P3XMC5_9SPIR</name>
<dbReference type="InterPro" id="IPR000160">
    <property type="entry name" value="GGDEF_dom"/>
</dbReference>
<dbReference type="EMBL" id="FWDO01000004">
    <property type="protein sequence ID" value="SLM17446.1"/>
    <property type="molecule type" value="Genomic_DNA"/>
</dbReference>
<dbReference type="PROSITE" id="PS50887">
    <property type="entry name" value="GGDEF"/>
    <property type="match status" value="1"/>
</dbReference>
<accession>A0A3P3XMC5</accession>
<dbReference type="InterPro" id="IPR043128">
    <property type="entry name" value="Rev_trsase/Diguanyl_cyclase"/>
</dbReference>
<evidence type="ECO:0000313" key="2">
    <source>
        <dbReference type="EMBL" id="SLM17446.1"/>
    </source>
</evidence>
<evidence type="ECO:0000259" key="1">
    <source>
        <dbReference type="PROSITE" id="PS50887"/>
    </source>
</evidence>
<dbReference type="Gene3D" id="3.30.70.270">
    <property type="match status" value="1"/>
</dbReference>
<dbReference type="AlphaFoldDB" id="A0A3P3XMC5"/>